<accession>A0AAD1X9A2</accession>
<feature type="region of interest" description="Disordered" evidence="1">
    <location>
        <begin position="289"/>
        <end position="318"/>
    </location>
</feature>
<evidence type="ECO:0000313" key="2">
    <source>
        <dbReference type="EMBL" id="CAI2363497.1"/>
    </source>
</evidence>
<keyword evidence="3" id="KW-1185">Reference proteome</keyword>
<sequence length="430" mass="49201">MTISRNNRKKNYFPVLKHIAPIAKDPKYMRIESQEDDEKIESVKPDTTNYDKNFDQEQSYGLYKPSSIEKLRADLHKYSLDYTDYNKSNILESLKNKRRLKRGTIIHNKKSTGMIGNNKRSLKGGLSRHLTDKYDVYNFLPQERDKKTSSMLPINKSTVITKLSISADSTANLNKASERLPVVDNCSIFTCSNTKFAKNRKRPSQLFKLQGQNINRSISVDKNELLQEDPMTNMTQVNDSGMIISTCGSIYKSTKKEVKNIRKCLEKIVKSSIKQRMKLSRPALNSYVKFKKNNPDLPDRTKKPSEEQESNFKPTFIPSLQTKPATMHQKSWKILPGRGKGIAELKKDDHEGSPQMKETNPEEFLNLIAKQTGHYSYEAKKQPNMNQSKRLKTKSSKPKFIASNAQLPKTLKKVGSLNEDLMHVTMNGGD</sequence>
<reference evidence="2" key="1">
    <citation type="submission" date="2023-07" db="EMBL/GenBank/DDBJ databases">
        <authorList>
            <consortium name="AG Swart"/>
            <person name="Singh M."/>
            <person name="Singh A."/>
            <person name="Seah K."/>
            <person name="Emmerich C."/>
        </authorList>
    </citation>
    <scope>NUCLEOTIDE SEQUENCE</scope>
    <source>
        <strain evidence="2">DP1</strain>
    </source>
</reference>
<comment type="caution">
    <text evidence="2">The sequence shown here is derived from an EMBL/GenBank/DDBJ whole genome shotgun (WGS) entry which is preliminary data.</text>
</comment>
<gene>
    <name evidence="2" type="ORF">ECRASSUSDP1_LOCUS4833</name>
</gene>
<dbReference type="Proteomes" id="UP001295684">
    <property type="component" value="Unassembled WGS sequence"/>
</dbReference>
<evidence type="ECO:0000313" key="3">
    <source>
        <dbReference type="Proteomes" id="UP001295684"/>
    </source>
</evidence>
<organism evidence="2 3">
    <name type="scientific">Euplotes crassus</name>
    <dbReference type="NCBI Taxonomy" id="5936"/>
    <lineage>
        <taxon>Eukaryota</taxon>
        <taxon>Sar</taxon>
        <taxon>Alveolata</taxon>
        <taxon>Ciliophora</taxon>
        <taxon>Intramacronucleata</taxon>
        <taxon>Spirotrichea</taxon>
        <taxon>Hypotrichia</taxon>
        <taxon>Euplotida</taxon>
        <taxon>Euplotidae</taxon>
        <taxon>Moneuplotes</taxon>
    </lineage>
</organism>
<dbReference type="EMBL" id="CAMPGE010004648">
    <property type="protein sequence ID" value="CAI2363497.1"/>
    <property type="molecule type" value="Genomic_DNA"/>
</dbReference>
<evidence type="ECO:0000256" key="1">
    <source>
        <dbReference type="SAM" id="MobiDB-lite"/>
    </source>
</evidence>
<feature type="compositionally biased region" description="Basic and acidic residues" evidence="1">
    <location>
        <begin position="293"/>
        <end position="306"/>
    </location>
</feature>
<protein>
    <submittedName>
        <fullName evidence="2">Uncharacterized protein</fullName>
    </submittedName>
</protein>
<name>A0AAD1X9A2_EUPCR</name>
<proteinExistence type="predicted"/>
<dbReference type="AlphaFoldDB" id="A0AAD1X9A2"/>